<dbReference type="InterPro" id="IPR036047">
    <property type="entry name" value="F-box-like_dom_sf"/>
</dbReference>
<evidence type="ECO:0000259" key="1">
    <source>
        <dbReference type="Pfam" id="PF00646"/>
    </source>
</evidence>
<dbReference type="Gene3D" id="1.20.1280.50">
    <property type="match status" value="1"/>
</dbReference>
<dbReference type="EMBL" id="JACMSC010000012">
    <property type="protein sequence ID" value="KAG6495447.1"/>
    <property type="molecule type" value="Genomic_DNA"/>
</dbReference>
<reference evidence="3 4" key="1">
    <citation type="submission" date="2020-08" db="EMBL/GenBank/DDBJ databases">
        <title>Plant Genome Project.</title>
        <authorList>
            <person name="Zhang R.-G."/>
        </authorList>
    </citation>
    <scope>NUCLEOTIDE SEQUENCE [LARGE SCALE GENOMIC DNA]</scope>
    <source>
        <tissue evidence="3">Rhizome</tissue>
    </source>
</reference>
<dbReference type="Pfam" id="PF03478">
    <property type="entry name" value="Beta-prop_KIB1-4"/>
    <property type="match status" value="1"/>
</dbReference>
<dbReference type="AlphaFoldDB" id="A0A8J5KW60"/>
<dbReference type="CDD" id="cd09917">
    <property type="entry name" value="F-box_SF"/>
    <property type="match status" value="1"/>
</dbReference>
<feature type="domain" description="F-box" evidence="1">
    <location>
        <begin position="5"/>
        <end position="44"/>
    </location>
</feature>
<feature type="domain" description="KIB1-4 beta-propeller" evidence="2">
    <location>
        <begin position="97"/>
        <end position="302"/>
    </location>
</feature>
<gene>
    <name evidence="3" type="ORF">ZIOFF_043271</name>
</gene>
<dbReference type="InterPro" id="IPR005174">
    <property type="entry name" value="KIB1-4_b-propeller"/>
</dbReference>
<name>A0A8J5KW60_ZINOF</name>
<dbReference type="Pfam" id="PF00646">
    <property type="entry name" value="F-box"/>
    <property type="match status" value="1"/>
</dbReference>
<proteinExistence type="predicted"/>
<keyword evidence="4" id="KW-1185">Reference proteome</keyword>
<sequence length="336" mass="37979">MSTYWSEISTDLLYLILSKVSIPDLFRCAAVCSHWSAVLDMVRRRSGDQRPQIPWLVPEYHLLINGRHNNQNTYNFFSLSEGRVYDIPSRAPGILIIDLPSIPTNRNLEAIRAVLSCDPSRCGDYSVGFVFYCRSMVKELLFLASAGDEKWKMIPGNQYHYDDIAFHNGKLYAVSRFEEDDEVIVVAFDLITLDSTPTRTPVVALPFSIWDFTFDMHFVCTYFGDLLIARATITNELVDYNKKLEVWKVDTEKGAMVALNNLGKYTLFLGTGSSFCLDTSSLPDLKSNSIHLSNELGNNLVYSLEDESFTSLSLPSLSSPKLERSPLVWFTPSIAC</sequence>
<dbReference type="Proteomes" id="UP000734854">
    <property type="component" value="Unassembled WGS sequence"/>
</dbReference>
<comment type="caution">
    <text evidence="3">The sequence shown here is derived from an EMBL/GenBank/DDBJ whole genome shotgun (WGS) entry which is preliminary data.</text>
</comment>
<evidence type="ECO:0008006" key="5">
    <source>
        <dbReference type="Google" id="ProtNLM"/>
    </source>
</evidence>
<accession>A0A8J5KW60</accession>
<dbReference type="SUPFAM" id="SSF81383">
    <property type="entry name" value="F-box domain"/>
    <property type="match status" value="1"/>
</dbReference>
<evidence type="ECO:0000313" key="3">
    <source>
        <dbReference type="EMBL" id="KAG6495447.1"/>
    </source>
</evidence>
<dbReference type="InterPro" id="IPR001810">
    <property type="entry name" value="F-box_dom"/>
</dbReference>
<dbReference type="PANTHER" id="PTHR44586">
    <property type="entry name" value="F-BOX DOMAIN CONTAINING PROTEIN, EXPRESSED"/>
    <property type="match status" value="1"/>
</dbReference>
<evidence type="ECO:0000259" key="2">
    <source>
        <dbReference type="Pfam" id="PF03478"/>
    </source>
</evidence>
<protein>
    <recommendedName>
        <fullName evidence="5">F-box protein</fullName>
    </recommendedName>
</protein>
<evidence type="ECO:0000313" key="4">
    <source>
        <dbReference type="Proteomes" id="UP000734854"/>
    </source>
</evidence>
<dbReference type="PANTHER" id="PTHR44586:SF25">
    <property type="entry name" value="(WILD MALAYSIAN BANANA) HYPOTHETICAL PROTEIN"/>
    <property type="match status" value="1"/>
</dbReference>
<organism evidence="3 4">
    <name type="scientific">Zingiber officinale</name>
    <name type="common">Ginger</name>
    <name type="synonym">Amomum zingiber</name>
    <dbReference type="NCBI Taxonomy" id="94328"/>
    <lineage>
        <taxon>Eukaryota</taxon>
        <taxon>Viridiplantae</taxon>
        <taxon>Streptophyta</taxon>
        <taxon>Embryophyta</taxon>
        <taxon>Tracheophyta</taxon>
        <taxon>Spermatophyta</taxon>
        <taxon>Magnoliopsida</taxon>
        <taxon>Liliopsida</taxon>
        <taxon>Zingiberales</taxon>
        <taxon>Zingiberaceae</taxon>
        <taxon>Zingiber</taxon>
    </lineage>
</organism>